<gene>
    <name evidence="1" type="ORF">S12H4_61898</name>
</gene>
<proteinExistence type="predicted"/>
<feature type="non-terminal residue" evidence="1">
    <location>
        <position position="95"/>
    </location>
</feature>
<protein>
    <submittedName>
        <fullName evidence="1">Uncharacterized protein</fullName>
    </submittedName>
</protein>
<dbReference type="EMBL" id="BARW01041270">
    <property type="protein sequence ID" value="GAJ23472.1"/>
    <property type="molecule type" value="Genomic_DNA"/>
</dbReference>
<dbReference type="AlphaFoldDB" id="X1VS52"/>
<organism evidence="1">
    <name type="scientific">marine sediment metagenome</name>
    <dbReference type="NCBI Taxonomy" id="412755"/>
    <lineage>
        <taxon>unclassified sequences</taxon>
        <taxon>metagenomes</taxon>
        <taxon>ecological metagenomes</taxon>
    </lineage>
</organism>
<accession>X1VS52</accession>
<name>X1VS52_9ZZZZ</name>
<sequence length="95" mass="11177">MVNFKVGYKQIDDFVHYFVNGLPVYCHETEDKNGYRYVMATLVNHKFCSIKELSEALGVPRKEHNWENLTLKEVNEKLKKVKSDLLHVKLKVKIP</sequence>
<evidence type="ECO:0000313" key="1">
    <source>
        <dbReference type="EMBL" id="GAJ23472.1"/>
    </source>
</evidence>
<reference evidence="1" key="1">
    <citation type="journal article" date="2014" name="Front. Microbiol.">
        <title>High frequency of phylogenetically diverse reductive dehalogenase-homologous genes in deep subseafloor sedimentary metagenomes.</title>
        <authorList>
            <person name="Kawai M."/>
            <person name="Futagami T."/>
            <person name="Toyoda A."/>
            <person name="Takaki Y."/>
            <person name="Nishi S."/>
            <person name="Hori S."/>
            <person name="Arai W."/>
            <person name="Tsubouchi T."/>
            <person name="Morono Y."/>
            <person name="Uchiyama I."/>
            <person name="Ito T."/>
            <person name="Fujiyama A."/>
            <person name="Inagaki F."/>
            <person name="Takami H."/>
        </authorList>
    </citation>
    <scope>NUCLEOTIDE SEQUENCE</scope>
    <source>
        <strain evidence="1">Expedition CK06-06</strain>
    </source>
</reference>
<comment type="caution">
    <text evidence="1">The sequence shown here is derived from an EMBL/GenBank/DDBJ whole genome shotgun (WGS) entry which is preliminary data.</text>
</comment>